<accession>A0A4Q9QQU2</accession>
<dbReference type="OrthoDB" id="9807069at2"/>
<evidence type="ECO:0000313" key="2">
    <source>
        <dbReference type="EMBL" id="TBU82955.1"/>
    </source>
</evidence>
<dbReference type="InterPro" id="IPR002577">
    <property type="entry name" value="HTH_HxlR"/>
</dbReference>
<sequence>MTRPLRLFERRKLVQRTIYAEVPPRVEYQITGLGRSLRPTG</sequence>
<dbReference type="SUPFAM" id="SSF46785">
    <property type="entry name" value="Winged helix' DNA-binding domain"/>
    <property type="match status" value="1"/>
</dbReference>
<dbReference type="Proteomes" id="UP000292302">
    <property type="component" value="Unassembled WGS sequence"/>
</dbReference>
<proteinExistence type="predicted"/>
<dbReference type="EMBL" id="QJUI01000003">
    <property type="protein sequence ID" value="TBU82955.1"/>
    <property type="molecule type" value="Genomic_DNA"/>
</dbReference>
<evidence type="ECO:0000259" key="1">
    <source>
        <dbReference type="PROSITE" id="PS51118"/>
    </source>
</evidence>
<protein>
    <recommendedName>
        <fullName evidence="1">HTH hxlR-type domain-containing protein</fullName>
    </recommendedName>
</protein>
<organism evidence="2 3">
    <name type="scientific">Phytopseudomonas daroniae</name>
    <dbReference type="NCBI Taxonomy" id="2487519"/>
    <lineage>
        <taxon>Bacteria</taxon>
        <taxon>Pseudomonadati</taxon>
        <taxon>Pseudomonadota</taxon>
        <taxon>Gammaproteobacteria</taxon>
        <taxon>Pseudomonadales</taxon>
        <taxon>Pseudomonadaceae</taxon>
        <taxon>Phytopseudomonas</taxon>
    </lineage>
</organism>
<comment type="caution">
    <text evidence="2">The sequence shown here is derived from an EMBL/GenBank/DDBJ whole genome shotgun (WGS) entry which is preliminary data.</text>
</comment>
<dbReference type="RefSeq" id="WP_131178968.1">
    <property type="nucleotide sequence ID" value="NZ_QJUI01000003.1"/>
</dbReference>
<dbReference type="PROSITE" id="PS51118">
    <property type="entry name" value="HTH_HXLR"/>
    <property type="match status" value="1"/>
</dbReference>
<name>A0A4Q9QQU2_9GAMM</name>
<dbReference type="Pfam" id="PF01638">
    <property type="entry name" value="HxlR"/>
    <property type="match status" value="1"/>
</dbReference>
<dbReference type="AlphaFoldDB" id="A0A4Q9QQU2"/>
<dbReference type="InterPro" id="IPR036388">
    <property type="entry name" value="WH-like_DNA-bd_sf"/>
</dbReference>
<dbReference type="InterPro" id="IPR036390">
    <property type="entry name" value="WH_DNA-bd_sf"/>
</dbReference>
<gene>
    <name evidence="2" type="ORF">DNK06_05065</name>
</gene>
<reference evidence="2 3" key="1">
    <citation type="submission" date="2018-06" db="EMBL/GenBank/DDBJ databases">
        <title>Three novel Pseudomonas species isolated from symptomatic oak.</title>
        <authorList>
            <person name="Bueno-Gonzalez V."/>
            <person name="Brady C."/>
        </authorList>
    </citation>
    <scope>NUCLEOTIDE SEQUENCE [LARGE SCALE GENOMIC DNA]</scope>
    <source>
        <strain evidence="2 3">P9A</strain>
    </source>
</reference>
<keyword evidence="3" id="KW-1185">Reference proteome</keyword>
<feature type="domain" description="HTH hxlR-type" evidence="1">
    <location>
        <begin position="1"/>
        <end position="41"/>
    </location>
</feature>
<dbReference type="Gene3D" id="1.10.10.10">
    <property type="entry name" value="Winged helix-like DNA-binding domain superfamily/Winged helix DNA-binding domain"/>
    <property type="match status" value="1"/>
</dbReference>
<evidence type="ECO:0000313" key="3">
    <source>
        <dbReference type="Proteomes" id="UP000292302"/>
    </source>
</evidence>